<organism evidence="5 6">
    <name type="scientific">Aspergillus wentii DTO 134E9</name>
    <dbReference type="NCBI Taxonomy" id="1073089"/>
    <lineage>
        <taxon>Eukaryota</taxon>
        <taxon>Fungi</taxon>
        <taxon>Dikarya</taxon>
        <taxon>Ascomycota</taxon>
        <taxon>Pezizomycotina</taxon>
        <taxon>Eurotiomycetes</taxon>
        <taxon>Eurotiomycetidae</taxon>
        <taxon>Eurotiales</taxon>
        <taxon>Aspergillaceae</taxon>
        <taxon>Aspergillus</taxon>
        <taxon>Aspergillus subgen. Cremei</taxon>
    </lineage>
</organism>
<evidence type="ECO:0000313" key="5">
    <source>
        <dbReference type="EMBL" id="OJJ36943.1"/>
    </source>
</evidence>
<gene>
    <name evidence="5" type="ORF">ASPWEDRAFT_26379</name>
</gene>
<dbReference type="Gene3D" id="1.10.600.10">
    <property type="entry name" value="Farnesyl Diphosphate Synthase"/>
    <property type="match status" value="1"/>
</dbReference>
<dbReference type="InterPro" id="IPR034686">
    <property type="entry name" value="Terpene_cyclase-like_2"/>
</dbReference>
<keyword evidence="4" id="KW-0479">Metal-binding</keyword>
<dbReference type="GO" id="GO:0046872">
    <property type="term" value="F:metal ion binding"/>
    <property type="evidence" value="ECO:0007669"/>
    <property type="project" value="UniProtKB-KW"/>
</dbReference>
<comment type="cofactor">
    <cofactor evidence="1 4">
        <name>Mg(2+)</name>
        <dbReference type="ChEBI" id="CHEBI:18420"/>
    </cofactor>
</comment>
<reference evidence="6" key="1">
    <citation type="journal article" date="2017" name="Genome Biol.">
        <title>Comparative genomics reveals high biological diversity and specific adaptations in the industrially and medically important fungal genus Aspergillus.</title>
        <authorList>
            <person name="de Vries R.P."/>
            <person name="Riley R."/>
            <person name="Wiebenga A."/>
            <person name="Aguilar-Osorio G."/>
            <person name="Amillis S."/>
            <person name="Uchima C.A."/>
            <person name="Anderluh G."/>
            <person name="Asadollahi M."/>
            <person name="Askin M."/>
            <person name="Barry K."/>
            <person name="Battaglia E."/>
            <person name="Bayram O."/>
            <person name="Benocci T."/>
            <person name="Braus-Stromeyer S.A."/>
            <person name="Caldana C."/>
            <person name="Canovas D."/>
            <person name="Cerqueira G.C."/>
            <person name="Chen F."/>
            <person name="Chen W."/>
            <person name="Choi C."/>
            <person name="Clum A."/>
            <person name="Dos Santos R.A."/>
            <person name="Damasio A.R."/>
            <person name="Diallinas G."/>
            <person name="Emri T."/>
            <person name="Fekete E."/>
            <person name="Flipphi M."/>
            <person name="Freyberg S."/>
            <person name="Gallo A."/>
            <person name="Gournas C."/>
            <person name="Habgood R."/>
            <person name="Hainaut M."/>
            <person name="Harispe M.L."/>
            <person name="Henrissat B."/>
            <person name="Hilden K.S."/>
            <person name="Hope R."/>
            <person name="Hossain A."/>
            <person name="Karabika E."/>
            <person name="Karaffa L."/>
            <person name="Karanyi Z."/>
            <person name="Krasevec N."/>
            <person name="Kuo A."/>
            <person name="Kusch H."/>
            <person name="LaButti K."/>
            <person name="Lagendijk E.L."/>
            <person name="Lapidus A."/>
            <person name="Levasseur A."/>
            <person name="Lindquist E."/>
            <person name="Lipzen A."/>
            <person name="Logrieco A.F."/>
            <person name="MacCabe A."/>
            <person name="Maekelae M.R."/>
            <person name="Malavazi I."/>
            <person name="Melin P."/>
            <person name="Meyer V."/>
            <person name="Mielnichuk N."/>
            <person name="Miskei M."/>
            <person name="Molnar A.P."/>
            <person name="Mule G."/>
            <person name="Ngan C.Y."/>
            <person name="Orejas M."/>
            <person name="Orosz E."/>
            <person name="Ouedraogo J.P."/>
            <person name="Overkamp K.M."/>
            <person name="Park H.-S."/>
            <person name="Perrone G."/>
            <person name="Piumi F."/>
            <person name="Punt P.J."/>
            <person name="Ram A.F."/>
            <person name="Ramon A."/>
            <person name="Rauscher S."/>
            <person name="Record E."/>
            <person name="Riano-Pachon D.M."/>
            <person name="Robert V."/>
            <person name="Roehrig J."/>
            <person name="Ruller R."/>
            <person name="Salamov A."/>
            <person name="Salih N.S."/>
            <person name="Samson R.A."/>
            <person name="Sandor E."/>
            <person name="Sanguinetti M."/>
            <person name="Schuetze T."/>
            <person name="Sepcic K."/>
            <person name="Shelest E."/>
            <person name="Sherlock G."/>
            <person name="Sophianopoulou V."/>
            <person name="Squina F.M."/>
            <person name="Sun H."/>
            <person name="Susca A."/>
            <person name="Todd R.B."/>
            <person name="Tsang A."/>
            <person name="Unkles S.E."/>
            <person name="van de Wiele N."/>
            <person name="van Rossen-Uffink D."/>
            <person name="Oliveira J.V."/>
            <person name="Vesth T.C."/>
            <person name="Visser J."/>
            <person name="Yu J.-H."/>
            <person name="Zhou M."/>
            <person name="Andersen M.R."/>
            <person name="Archer D.B."/>
            <person name="Baker S.E."/>
            <person name="Benoit I."/>
            <person name="Brakhage A.A."/>
            <person name="Braus G.H."/>
            <person name="Fischer R."/>
            <person name="Frisvad J.C."/>
            <person name="Goldman G.H."/>
            <person name="Houbraken J."/>
            <person name="Oakley B."/>
            <person name="Pocsi I."/>
            <person name="Scazzocchio C."/>
            <person name="Seiboth B."/>
            <person name="vanKuyk P.A."/>
            <person name="Wortman J."/>
            <person name="Dyer P.S."/>
            <person name="Grigoriev I.V."/>
        </authorList>
    </citation>
    <scope>NUCLEOTIDE SEQUENCE [LARGE SCALE GENOMIC DNA]</scope>
    <source>
        <strain evidence="6">DTO 134E9</strain>
    </source>
</reference>
<dbReference type="PANTHER" id="PTHR35201:SF4">
    <property type="entry name" value="BETA-PINACENE SYNTHASE-RELATED"/>
    <property type="match status" value="1"/>
</dbReference>
<dbReference type="EC" id="4.2.3.-" evidence="4"/>
<dbReference type="InterPro" id="IPR008949">
    <property type="entry name" value="Isoprenoid_synthase_dom_sf"/>
</dbReference>
<evidence type="ECO:0000313" key="6">
    <source>
        <dbReference type="Proteomes" id="UP000184383"/>
    </source>
</evidence>
<dbReference type="GO" id="GO:0008299">
    <property type="term" value="P:isoprenoid biosynthetic process"/>
    <property type="evidence" value="ECO:0007669"/>
    <property type="project" value="UniProtKB-ARBA"/>
</dbReference>
<dbReference type="Proteomes" id="UP000184383">
    <property type="component" value="Unassembled WGS sequence"/>
</dbReference>
<dbReference type="GeneID" id="63748694"/>
<sequence>MTGQIKEYERTQANPDIKTCLIPLKTPDLSFNLKILQHGILPANTPSPRIITQSHIKFKSSIHPDGATASELTERCIADVEAINLFFPDVRPENIRVCMAAWLATLCAVDDILELMPLEAAQASLERTIERDKSLCVGHDQVGFILNAFRDHCGSQLSPTVADSLMQAVYGVFQGLIDEFSFRQGHLPNTLETYMGIRNRTIGLDPFFVLIRSIFHPSEYLDELALLQKTVCTVNGLQNDLVGLDKDLKEGELMNAVVVLQGQDHQALLDTTQTVCLMHNKHILDAMDISQQLQMKMKDQNGAMFASILLAFTETHFKWCTLAKRYQVNLQ</sequence>
<accession>A0A1L9RQ05</accession>
<protein>
    <recommendedName>
        <fullName evidence="4">Terpene synthase</fullName>
        <ecNumber evidence="4">4.2.3.-</ecNumber>
    </recommendedName>
</protein>
<evidence type="ECO:0000256" key="4">
    <source>
        <dbReference type="RuleBase" id="RU366034"/>
    </source>
</evidence>
<keyword evidence="6" id="KW-1185">Reference proteome</keyword>
<dbReference type="VEuPathDB" id="FungiDB:ASPWEDRAFT_26379"/>
<comment type="similarity">
    <text evidence="2 4">Belongs to the terpene synthase family.</text>
</comment>
<dbReference type="SUPFAM" id="SSF48576">
    <property type="entry name" value="Terpenoid synthases"/>
    <property type="match status" value="1"/>
</dbReference>
<proteinExistence type="inferred from homology"/>
<evidence type="ECO:0000256" key="1">
    <source>
        <dbReference type="ARBA" id="ARBA00001946"/>
    </source>
</evidence>
<name>A0A1L9RQ05_ASPWE</name>
<evidence type="ECO:0000256" key="2">
    <source>
        <dbReference type="ARBA" id="ARBA00006333"/>
    </source>
</evidence>
<keyword evidence="4" id="KW-0456">Lyase</keyword>
<keyword evidence="3 4" id="KW-0460">Magnesium</keyword>
<dbReference type="PANTHER" id="PTHR35201">
    <property type="entry name" value="TERPENE SYNTHASE"/>
    <property type="match status" value="1"/>
</dbReference>
<evidence type="ECO:0000256" key="3">
    <source>
        <dbReference type="ARBA" id="ARBA00022842"/>
    </source>
</evidence>
<dbReference type="GO" id="GO:0010333">
    <property type="term" value="F:terpene synthase activity"/>
    <property type="evidence" value="ECO:0007669"/>
    <property type="project" value="InterPro"/>
</dbReference>
<dbReference type="AlphaFoldDB" id="A0A1L9RQ05"/>
<dbReference type="OrthoDB" id="1731983at2759"/>
<dbReference type="Pfam" id="PF19086">
    <property type="entry name" value="Terpene_syn_C_2"/>
    <property type="match status" value="1"/>
</dbReference>
<dbReference type="EMBL" id="KV878211">
    <property type="protein sequence ID" value="OJJ36943.1"/>
    <property type="molecule type" value="Genomic_DNA"/>
</dbReference>
<dbReference type="RefSeq" id="XP_040690619.1">
    <property type="nucleotide sequence ID" value="XM_040832846.1"/>
</dbReference>